<dbReference type="GO" id="GO:0005524">
    <property type="term" value="F:ATP binding"/>
    <property type="evidence" value="ECO:0007669"/>
    <property type="project" value="UniProtKB-KW"/>
</dbReference>
<dbReference type="GO" id="GO:0005737">
    <property type="term" value="C:cytoplasm"/>
    <property type="evidence" value="ECO:0007669"/>
    <property type="project" value="UniProtKB-SubCell"/>
</dbReference>
<comment type="subcellular location">
    <subcellularLocation>
        <location evidence="2">Chromosome</location>
    </subcellularLocation>
    <subcellularLocation>
        <location evidence="3">Cytoplasm</location>
    </subcellularLocation>
    <subcellularLocation>
        <location evidence="1">Nucleus</location>
    </subcellularLocation>
</comment>
<evidence type="ECO:0000256" key="1">
    <source>
        <dbReference type="ARBA" id="ARBA00004123"/>
    </source>
</evidence>
<dbReference type="PANTHER" id="PTHR43788:SF6">
    <property type="entry name" value="DNA HELICASE B"/>
    <property type="match status" value="1"/>
</dbReference>
<evidence type="ECO:0000256" key="5">
    <source>
        <dbReference type="ARBA" id="ARBA00022454"/>
    </source>
</evidence>
<evidence type="ECO:0000256" key="17">
    <source>
        <dbReference type="SAM" id="Coils"/>
    </source>
</evidence>
<evidence type="ECO:0000256" key="15">
    <source>
        <dbReference type="ARBA" id="ARBA00061441"/>
    </source>
</evidence>
<evidence type="ECO:0000259" key="19">
    <source>
        <dbReference type="Pfam" id="PF25894"/>
    </source>
</evidence>
<evidence type="ECO:0000256" key="3">
    <source>
        <dbReference type="ARBA" id="ARBA00004496"/>
    </source>
</evidence>
<organism evidence="20 21">
    <name type="scientific">Rhinopomastus cyanomelas</name>
    <name type="common">Common scimitarbill</name>
    <dbReference type="NCBI Taxonomy" id="113115"/>
    <lineage>
        <taxon>Eukaryota</taxon>
        <taxon>Metazoa</taxon>
        <taxon>Chordata</taxon>
        <taxon>Craniata</taxon>
        <taxon>Vertebrata</taxon>
        <taxon>Euteleostomi</taxon>
        <taxon>Archelosauria</taxon>
        <taxon>Archosauria</taxon>
        <taxon>Dinosauria</taxon>
        <taxon>Saurischia</taxon>
        <taxon>Theropoda</taxon>
        <taxon>Coelurosauria</taxon>
        <taxon>Aves</taxon>
        <taxon>Neognathae</taxon>
        <taxon>Neoaves</taxon>
        <taxon>Telluraves</taxon>
        <taxon>Coraciimorphae</taxon>
        <taxon>Bucerotiformes</taxon>
        <taxon>Rhinopomastidae</taxon>
        <taxon>Rhinopomastus</taxon>
    </lineage>
</organism>
<dbReference type="Pfam" id="PF25894">
    <property type="entry name" value="WHD_HELB"/>
    <property type="match status" value="1"/>
</dbReference>
<dbReference type="InterPro" id="IPR058839">
    <property type="entry name" value="WHD_HELB"/>
</dbReference>
<feature type="region of interest" description="Disordered" evidence="18">
    <location>
        <begin position="934"/>
        <end position="964"/>
    </location>
</feature>
<dbReference type="PANTHER" id="PTHR43788">
    <property type="entry name" value="DNA2/NAM7 HELICASE FAMILY MEMBER"/>
    <property type="match status" value="1"/>
</dbReference>
<keyword evidence="12" id="KW-0539">Nucleus</keyword>
<dbReference type="FunFam" id="3.40.50.300:FF:001523">
    <property type="entry name" value="Helicase (DNA) B"/>
    <property type="match status" value="1"/>
</dbReference>
<dbReference type="GO" id="GO:2000042">
    <property type="term" value="P:negative regulation of double-strand break repair via homologous recombination"/>
    <property type="evidence" value="ECO:0007669"/>
    <property type="project" value="UniProtKB-ARBA"/>
</dbReference>
<proteinExistence type="inferred from homology"/>
<gene>
    <name evidence="20" type="primary">Helb</name>
    <name evidence="20" type="ORF">RHICYA_R01748</name>
</gene>
<dbReference type="EMBL" id="VXBP01009791">
    <property type="protein sequence ID" value="NXO04111.1"/>
    <property type="molecule type" value="Genomic_DNA"/>
</dbReference>
<keyword evidence="7" id="KW-0597">Phosphoprotein</keyword>
<evidence type="ECO:0000256" key="13">
    <source>
        <dbReference type="ARBA" id="ARBA00047995"/>
    </source>
</evidence>
<evidence type="ECO:0000256" key="18">
    <source>
        <dbReference type="SAM" id="MobiDB-lite"/>
    </source>
</evidence>
<keyword evidence="10 20" id="KW-0347">Helicase</keyword>
<keyword evidence="17" id="KW-0175">Coiled coil</keyword>
<dbReference type="GO" id="GO:0006974">
    <property type="term" value="P:DNA damage response"/>
    <property type="evidence" value="ECO:0007669"/>
    <property type="project" value="UniProtKB-ARBA"/>
</dbReference>
<keyword evidence="5" id="KW-0158">Chromosome</keyword>
<dbReference type="EC" id="3.6.4.12" evidence="4"/>
<evidence type="ECO:0000256" key="2">
    <source>
        <dbReference type="ARBA" id="ARBA00004286"/>
    </source>
</evidence>
<dbReference type="AlphaFoldDB" id="A0A7L1NVT6"/>
<evidence type="ECO:0000256" key="14">
    <source>
        <dbReference type="ARBA" id="ARBA00055511"/>
    </source>
</evidence>
<comment type="catalytic activity">
    <reaction evidence="13">
        <text>ATP + H2O = ADP + phosphate + H(+)</text>
        <dbReference type="Rhea" id="RHEA:13065"/>
        <dbReference type="ChEBI" id="CHEBI:15377"/>
        <dbReference type="ChEBI" id="CHEBI:15378"/>
        <dbReference type="ChEBI" id="CHEBI:30616"/>
        <dbReference type="ChEBI" id="CHEBI:43474"/>
        <dbReference type="ChEBI" id="CHEBI:456216"/>
        <dbReference type="EC" id="3.6.4.12"/>
    </reaction>
</comment>
<dbReference type="GO" id="GO:0005634">
    <property type="term" value="C:nucleus"/>
    <property type="evidence" value="ECO:0007669"/>
    <property type="project" value="UniProtKB-SubCell"/>
</dbReference>
<dbReference type="GO" id="GO:0005694">
    <property type="term" value="C:chromosome"/>
    <property type="evidence" value="ECO:0007669"/>
    <property type="project" value="UniProtKB-SubCell"/>
</dbReference>
<protein>
    <recommendedName>
        <fullName evidence="16">DNA helicase B</fullName>
        <ecNumber evidence="4">3.6.4.12</ecNumber>
    </recommendedName>
</protein>
<reference evidence="20 21" key="1">
    <citation type="submission" date="2019-09" db="EMBL/GenBank/DDBJ databases">
        <title>Bird 10,000 Genomes (B10K) Project - Family phase.</title>
        <authorList>
            <person name="Zhang G."/>
        </authorList>
    </citation>
    <scope>NUCLEOTIDE SEQUENCE [LARGE SCALE GENOMIC DNA]</scope>
    <source>
        <strain evidence="20">B10K-DU-002-35</strain>
        <tissue evidence="20">Muscle</tissue>
    </source>
</reference>
<feature type="compositionally biased region" description="Polar residues" evidence="18">
    <location>
        <begin position="1004"/>
        <end position="1015"/>
    </location>
</feature>
<comment type="function">
    <text evidence="14">5'-3' DNA helicase involved in DNA damage response by acting as an inhibitor of DNA end resection. Recruitment to single-stranded DNA (ssDNA) following DNA damage leads to inhibit the nucleases catalyzing resection, such as EXO1, BLM and DNA2, possibly via the 5'-3' ssDNA translocase activity of HELB. As cells approach S phase, DNA end resection is promoted by the nuclear export of HELB following phosphorylation. Acts independently of TP53BP1. Unwinds duplex DNA with 5'-3' polarity. Has single-strand DNA-dependent ATPase and DNA helicase activities. Prefers ATP and dATP as substrates. During S phase, may facilitate cellular recovery from replication stress.</text>
</comment>
<comment type="similarity">
    <text evidence="15">Belongs to the RecD family. HELB subfamily.</text>
</comment>
<dbReference type="Pfam" id="PF13604">
    <property type="entry name" value="AAA_30"/>
    <property type="match status" value="1"/>
</dbReference>
<dbReference type="SUPFAM" id="SSF52540">
    <property type="entry name" value="P-loop containing nucleoside triphosphate hydrolases"/>
    <property type="match status" value="2"/>
</dbReference>
<feature type="region of interest" description="Disordered" evidence="18">
    <location>
        <begin position="993"/>
        <end position="1030"/>
    </location>
</feature>
<dbReference type="Gene3D" id="2.30.30.940">
    <property type="match status" value="1"/>
</dbReference>
<dbReference type="CDD" id="cd18809">
    <property type="entry name" value="SF1_C_RecD"/>
    <property type="match status" value="1"/>
</dbReference>
<dbReference type="CDD" id="cd17933">
    <property type="entry name" value="DEXSc_RecD-like"/>
    <property type="match status" value="1"/>
</dbReference>
<accession>A0A7L1NVT6</accession>
<dbReference type="OrthoDB" id="416437at2759"/>
<evidence type="ECO:0000256" key="10">
    <source>
        <dbReference type="ARBA" id="ARBA00022806"/>
    </source>
</evidence>
<dbReference type="Proteomes" id="UP000565785">
    <property type="component" value="Unassembled WGS sequence"/>
</dbReference>
<feature type="region of interest" description="Disordered" evidence="18">
    <location>
        <begin position="774"/>
        <end position="796"/>
    </location>
</feature>
<feature type="domain" description="DNA helicase B winged helix" evidence="19">
    <location>
        <begin position="243"/>
        <end position="351"/>
    </location>
</feature>
<dbReference type="InterPro" id="IPR050534">
    <property type="entry name" value="Coronavir_polyprotein_1ab"/>
</dbReference>
<dbReference type="GO" id="GO:0017116">
    <property type="term" value="F:single-stranded DNA helicase activity"/>
    <property type="evidence" value="ECO:0007669"/>
    <property type="project" value="TreeGrafter"/>
</dbReference>
<keyword evidence="21" id="KW-1185">Reference proteome</keyword>
<sequence length="1030" mass="116874">AATLHGVLLPLPQAAESEQESEEEADEELHFAEAELLDAASTKLAASLPPRRAVIIREDNSRKEYKVVGRFPLVGPWWRVKVKANEVGSKYFVQGYPSYFLRTDIEENNRQVFSLFLTECGVPQDFTEKFFAWLPEESMLSFENLEEKLNQFQVSHLQTGKKQKDAKVCNIFRHVSNSLAGKAVLVALTFPMVLEYLPILLPRHFCSLLDMVAWQRETEGINGVNGEEEEEERCQDRMLEKLAEILKSDPWKLGFSRITYSELDLSYCEATWFSFCQCKDLLQKIPDLQKNALILYDRLKKQCMEMGHTYEDQDELARLVSKVMSIEHVWQSLEFLKDHNIVVREKKLVFLPHLYKSEKDIAVCIGDLLSNCPWQLDVDVRKLLNVFEKSREMVDDKINGTQAQEMEEIKKSNADNHDCENHFSEKKVGSVSGTKSKAEVDLDQVAAMEKICSNPVTIISGKGGCGKSTIVSCLFRHLKQMEKEVEDASKDFEEDQDASEEWNTFDNRSESESIYQKKVLNVLFTAPTGRAASLLHEKTKLPAYTLHQIIYSFRSWRQRQQEVPWKFSTVTVLVVDEGSLVSVQVLSLVLKLLCEHAQLAKLIILGDTRQLPSIDPGNLLADIFEGLKSRGFSLELRTNHRAESQLIVDNASRISCRKLPEFDEVLKVSDWNEKITMPNPEKKFILIALPAGGDSHNLQTAIQTLLKNGPGLQDAKQSQFIAFRRQDCDLINELCCQHYSDHVTRNHKNRLVFQIGDKISCTRNAYLRDLLPNSTVGEGSDGQKGKNGETTNTTSLADEDRRLCNGDVFFITEDVEVARERLLTISSTYGSTFTVKYKALKKLCHIRHAWARTIHTFQGSEEKTVVYVVGNPGRQHWQHVYTAVTRGRCRVYVVAEELHLARAVTNRNAPRKTRLQRFLREVIAETSASLKQASPLTKSWKSQQCETQDVSDTRAAPDPSEPLTDLAKEEAVLSREGQRGSLLLSPCKRQQTLAVNSDDALGTPSDSPLGSSRLRNLTLGEPIPRKLFKS</sequence>
<evidence type="ECO:0000256" key="16">
    <source>
        <dbReference type="ARBA" id="ARBA00072281"/>
    </source>
</evidence>
<evidence type="ECO:0000313" key="20">
    <source>
        <dbReference type="EMBL" id="NXO04111.1"/>
    </source>
</evidence>
<feature type="compositionally biased region" description="Polar residues" evidence="18">
    <location>
        <begin position="934"/>
        <end position="950"/>
    </location>
</feature>
<feature type="non-terminal residue" evidence="20">
    <location>
        <position position="1030"/>
    </location>
</feature>
<name>A0A7L1NVT6_RHICY</name>
<evidence type="ECO:0000256" key="12">
    <source>
        <dbReference type="ARBA" id="ARBA00023242"/>
    </source>
</evidence>
<evidence type="ECO:0000256" key="6">
    <source>
        <dbReference type="ARBA" id="ARBA00022490"/>
    </source>
</evidence>
<comment type="caution">
    <text evidence="20">The sequence shown here is derived from an EMBL/GenBank/DDBJ whole genome shotgun (WGS) entry which is preliminary data.</text>
</comment>
<dbReference type="InterPro" id="IPR027417">
    <property type="entry name" value="P-loop_NTPase"/>
</dbReference>
<dbReference type="Gene3D" id="3.40.50.300">
    <property type="entry name" value="P-loop containing nucleotide triphosphate hydrolases"/>
    <property type="match status" value="3"/>
</dbReference>
<keyword evidence="6" id="KW-0963">Cytoplasm</keyword>
<feature type="non-terminal residue" evidence="20">
    <location>
        <position position="1"/>
    </location>
</feature>
<evidence type="ECO:0000256" key="4">
    <source>
        <dbReference type="ARBA" id="ARBA00012551"/>
    </source>
</evidence>
<evidence type="ECO:0000256" key="11">
    <source>
        <dbReference type="ARBA" id="ARBA00022840"/>
    </source>
</evidence>
<evidence type="ECO:0000256" key="9">
    <source>
        <dbReference type="ARBA" id="ARBA00022801"/>
    </source>
</evidence>
<keyword evidence="8" id="KW-0547">Nucleotide-binding</keyword>
<keyword evidence="11" id="KW-0067">ATP-binding</keyword>
<dbReference type="GO" id="GO:0006269">
    <property type="term" value="P:DNA replication, synthesis of primer"/>
    <property type="evidence" value="ECO:0007669"/>
    <property type="project" value="UniProtKB-ARBA"/>
</dbReference>
<dbReference type="GO" id="GO:0016787">
    <property type="term" value="F:hydrolase activity"/>
    <property type="evidence" value="ECO:0007669"/>
    <property type="project" value="UniProtKB-KW"/>
</dbReference>
<dbReference type="GO" id="GO:1903775">
    <property type="term" value="P:regulation of DNA double-strand break processing"/>
    <property type="evidence" value="ECO:0007669"/>
    <property type="project" value="UniProtKB-ARBA"/>
</dbReference>
<evidence type="ECO:0000313" key="21">
    <source>
        <dbReference type="Proteomes" id="UP000565785"/>
    </source>
</evidence>
<evidence type="ECO:0000256" key="7">
    <source>
        <dbReference type="ARBA" id="ARBA00022553"/>
    </source>
</evidence>
<evidence type="ECO:0000256" key="8">
    <source>
        <dbReference type="ARBA" id="ARBA00022741"/>
    </source>
</evidence>
<feature type="coiled-coil region" evidence="17">
    <location>
        <begin position="471"/>
        <end position="498"/>
    </location>
</feature>
<keyword evidence="9" id="KW-0378">Hydrolase</keyword>